<gene>
    <name evidence="1" type="ORF">E2C01_064874</name>
</gene>
<organism evidence="1 2">
    <name type="scientific">Portunus trituberculatus</name>
    <name type="common">Swimming crab</name>
    <name type="synonym">Neptunus trituberculatus</name>
    <dbReference type="NCBI Taxonomy" id="210409"/>
    <lineage>
        <taxon>Eukaryota</taxon>
        <taxon>Metazoa</taxon>
        <taxon>Ecdysozoa</taxon>
        <taxon>Arthropoda</taxon>
        <taxon>Crustacea</taxon>
        <taxon>Multicrustacea</taxon>
        <taxon>Malacostraca</taxon>
        <taxon>Eumalacostraca</taxon>
        <taxon>Eucarida</taxon>
        <taxon>Decapoda</taxon>
        <taxon>Pleocyemata</taxon>
        <taxon>Brachyura</taxon>
        <taxon>Eubrachyura</taxon>
        <taxon>Portunoidea</taxon>
        <taxon>Portunidae</taxon>
        <taxon>Portuninae</taxon>
        <taxon>Portunus</taxon>
    </lineage>
</organism>
<protein>
    <submittedName>
        <fullName evidence="1">Uncharacterized protein</fullName>
    </submittedName>
</protein>
<proteinExistence type="predicted"/>
<evidence type="ECO:0000313" key="1">
    <source>
        <dbReference type="EMBL" id="MPC70620.1"/>
    </source>
</evidence>
<name>A0A5B7HE82_PORTR</name>
<reference evidence="1 2" key="1">
    <citation type="submission" date="2019-05" db="EMBL/GenBank/DDBJ databases">
        <title>Another draft genome of Portunus trituberculatus and its Hox gene families provides insights of decapod evolution.</title>
        <authorList>
            <person name="Jeong J.-H."/>
            <person name="Song I."/>
            <person name="Kim S."/>
            <person name="Choi T."/>
            <person name="Kim D."/>
            <person name="Ryu S."/>
            <person name="Kim W."/>
        </authorList>
    </citation>
    <scope>NUCLEOTIDE SEQUENCE [LARGE SCALE GENOMIC DNA]</scope>
    <source>
        <tissue evidence="1">Muscle</tissue>
    </source>
</reference>
<dbReference type="Proteomes" id="UP000324222">
    <property type="component" value="Unassembled WGS sequence"/>
</dbReference>
<dbReference type="AlphaFoldDB" id="A0A5B7HE82"/>
<accession>A0A5B7HE82</accession>
<sequence length="82" mass="8962">MMPPEARLIAGRSCGRLPRLVFREQISAIITEETIIFLVITRPLPGSETRFLLASLRGTAATGGVDAVEQIFPQIGLQIIEN</sequence>
<keyword evidence="2" id="KW-1185">Reference proteome</keyword>
<comment type="caution">
    <text evidence="1">The sequence shown here is derived from an EMBL/GenBank/DDBJ whole genome shotgun (WGS) entry which is preliminary data.</text>
</comment>
<evidence type="ECO:0000313" key="2">
    <source>
        <dbReference type="Proteomes" id="UP000324222"/>
    </source>
</evidence>
<dbReference type="EMBL" id="VSRR010031458">
    <property type="protein sequence ID" value="MPC70620.1"/>
    <property type="molecule type" value="Genomic_DNA"/>
</dbReference>